<dbReference type="OrthoDB" id="479699at2"/>
<keyword evidence="2" id="KW-0479">Metal-binding</keyword>
<dbReference type="Proteomes" id="UP000075320">
    <property type="component" value="Unassembled WGS sequence"/>
</dbReference>
<evidence type="ECO:0000256" key="3">
    <source>
        <dbReference type="ARBA" id="ARBA00023004"/>
    </source>
</evidence>
<comment type="caution">
    <text evidence="5">The sequence shown here is derived from an EMBL/GenBank/DDBJ whole genome shotgun (WGS) entry which is preliminary data.</text>
</comment>
<reference evidence="5 6" key="1">
    <citation type="submission" date="2016-03" db="EMBL/GenBank/DDBJ databases">
        <authorList>
            <person name="Ploux O."/>
        </authorList>
    </citation>
    <scope>NUCLEOTIDE SEQUENCE [LARGE SCALE GENOMIC DNA]</scope>
    <source>
        <strain evidence="5 6">R0</strain>
    </source>
</reference>
<accession>A0A150WLE9</accession>
<dbReference type="PANTHER" id="PTHR13096">
    <property type="entry name" value="MINA53 MYC INDUCED NUCLEAR ANTIGEN"/>
    <property type="match status" value="1"/>
</dbReference>
<feature type="domain" description="JmjC" evidence="4">
    <location>
        <begin position="92"/>
        <end position="219"/>
    </location>
</feature>
<keyword evidence="3" id="KW-0408">Iron</keyword>
<proteinExistence type="predicted"/>
<dbReference type="InterPro" id="IPR039994">
    <property type="entry name" value="NO66-like"/>
</dbReference>
<evidence type="ECO:0000313" key="6">
    <source>
        <dbReference type="Proteomes" id="UP000075320"/>
    </source>
</evidence>
<evidence type="ECO:0000259" key="4">
    <source>
        <dbReference type="PROSITE" id="PS51184"/>
    </source>
</evidence>
<dbReference type="GO" id="GO:0046872">
    <property type="term" value="F:metal ion binding"/>
    <property type="evidence" value="ECO:0007669"/>
    <property type="project" value="UniProtKB-KW"/>
</dbReference>
<dbReference type="PROSITE" id="PS51184">
    <property type="entry name" value="JMJC"/>
    <property type="match status" value="1"/>
</dbReference>
<dbReference type="InterPro" id="IPR003347">
    <property type="entry name" value="JmjC_dom"/>
</dbReference>
<dbReference type="SUPFAM" id="SSF51197">
    <property type="entry name" value="Clavaminate synthase-like"/>
    <property type="match status" value="1"/>
</dbReference>
<organism evidence="5 6">
    <name type="scientific">Bdellovibrio bacteriovorus</name>
    <dbReference type="NCBI Taxonomy" id="959"/>
    <lineage>
        <taxon>Bacteria</taxon>
        <taxon>Pseudomonadati</taxon>
        <taxon>Bdellovibrionota</taxon>
        <taxon>Bdellovibrionia</taxon>
        <taxon>Bdellovibrionales</taxon>
        <taxon>Pseudobdellovibrionaceae</taxon>
        <taxon>Bdellovibrio</taxon>
    </lineage>
</organism>
<comment type="cofactor">
    <cofactor evidence="1">
        <name>Fe(2+)</name>
        <dbReference type="ChEBI" id="CHEBI:29033"/>
    </cofactor>
</comment>
<dbReference type="EMBL" id="LUKE01000002">
    <property type="protein sequence ID" value="KYG64655.1"/>
    <property type="molecule type" value="Genomic_DNA"/>
</dbReference>
<name>A0A150WLE9_BDEBC</name>
<dbReference type="PANTHER" id="PTHR13096:SF8">
    <property type="entry name" value="RIBOSOMAL OXYGENASE 1"/>
    <property type="match status" value="1"/>
</dbReference>
<keyword evidence="6" id="KW-1185">Reference proteome</keyword>
<evidence type="ECO:0000256" key="2">
    <source>
        <dbReference type="ARBA" id="ARBA00022723"/>
    </source>
</evidence>
<dbReference type="Pfam" id="PF08007">
    <property type="entry name" value="JmjC_2"/>
    <property type="match status" value="1"/>
</dbReference>
<dbReference type="RefSeq" id="WP_061835166.1">
    <property type="nucleotide sequence ID" value="NZ_LUKE01000002.1"/>
</dbReference>
<gene>
    <name evidence="5" type="ORF">AZI86_10595</name>
</gene>
<sequence>MNKSLAVIDTLLGRMDFEYFQKDFFGRMPLAMPGTAHAFKGVFHWHNLVDVLNTHDNCWAVKEGILHKDLQSGRMSYDDFLAVFEKGYSAVIRHGELADDSIKAIAQCFQKRFKGQVDVQMYATPAGCEGFDWHYDEEDVFVIQTAGVKEFCLRAPKLPLIPQTKLPLQFLLSDYTTGPEIRCQLAAGDWLYIPAGFWHKAKSLEESFHISVGVLNAGL</sequence>
<protein>
    <recommendedName>
        <fullName evidence="4">JmjC domain-containing protein</fullName>
    </recommendedName>
</protein>
<evidence type="ECO:0000256" key="1">
    <source>
        <dbReference type="ARBA" id="ARBA00001954"/>
    </source>
</evidence>
<dbReference type="Gene3D" id="2.60.120.650">
    <property type="entry name" value="Cupin"/>
    <property type="match status" value="1"/>
</dbReference>
<evidence type="ECO:0000313" key="5">
    <source>
        <dbReference type="EMBL" id="KYG64655.1"/>
    </source>
</evidence>
<dbReference type="AlphaFoldDB" id="A0A150WLE9"/>